<feature type="region of interest" description="Disordered" evidence="7">
    <location>
        <begin position="1"/>
        <end position="21"/>
    </location>
</feature>
<dbReference type="Gene3D" id="3.30.160.60">
    <property type="entry name" value="Classic Zinc Finger"/>
    <property type="match status" value="2"/>
</dbReference>
<feature type="region of interest" description="Disordered" evidence="7">
    <location>
        <begin position="170"/>
        <end position="200"/>
    </location>
</feature>
<evidence type="ECO:0000256" key="4">
    <source>
        <dbReference type="ARBA" id="ARBA00022771"/>
    </source>
</evidence>
<feature type="domain" description="C2H2-type" evidence="8">
    <location>
        <begin position="201"/>
        <end position="223"/>
    </location>
</feature>
<dbReference type="Proteomes" id="UP000826234">
    <property type="component" value="Unassembled WGS sequence"/>
</dbReference>
<keyword evidence="2" id="KW-0479">Metal-binding</keyword>
<keyword evidence="4 6" id="KW-0863">Zinc-finger</keyword>
<dbReference type="SMART" id="SM00355">
    <property type="entry name" value="ZnF_C2H2"/>
    <property type="match status" value="5"/>
</dbReference>
<dbReference type="PANTHER" id="PTHR24384:SF218">
    <property type="entry name" value="ZINC FINGER PROTEIN 502"/>
    <property type="match status" value="1"/>
</dbReference>
<feature type="compositionally biased region" description="Basic residues" evidence="7">
    <location>
        <begin position="188"/>
        <end position="200"/>
    </location>
</feature>
<evidence type="ECO:0000256" key="6">
    <source>
        <dbReference type="PROSITE-ProRule" id="PRU00042"/>
    </source>
</evidence>
<evidence type="ECO:0000256" key="7">
    <source>
        <dbReference type="SAM" id="MobiDB-lite"/>
    </source>
</evidence>
<evidence type="ECO:0000256" key="5">
    <source>
        <dbReference type="ARBA" id="ARBA00022833"/>
    </source>
</evidence>
<organism evidence="9 10">
    <name type="scientific">Phrynosoma platyrhinos</name>
    <name type="common">Desert horned lizard</name>
    <dbReference type="NCBI Taxonomy" id="52577"/>
    <lineage>
        <taxon>Eukaryota</taxon>
        <taxon>Metazoa</taxon>
        <taxon>Chordata</taxon>
        <taxon>Craniata</taxon>
        <taxon>Vertebrata</taxon>
        <taxon>Euteleostomi</taxon>
        <taxon>Lepidosauria</taxon>
        <taxon>Squamata</taxon>
        <taxon>Bifurcata</taxon>
        <taxon>Unidentata</taxon>
        <taxon>Episquamata</taxon>
        <taxon>Toxicofera</taxon>
        <taxon>Iguania</taxon>
        <taxon>Phrynosomatidae</taxon>
        <taxon>Phrynosomatinae</taxon>
        <taxon>Phrynosoma</taxon>
    </lineage>
</organism>
<evidence type="ECO:0000256" key="3">
    <source>
        <dbReference type="ARBA" id="ARBA00022737"/>
    </source>
</evidence>
<comment type="similarity">
    <text evidence="1">Belongs to the krueppel C2H2-type zinc-finger protein family.</text>
</comment>
<feature type="compositionally biased region" description="Low complexity" evidence="7">
    <location>
        <begin position="175"/>
        <end position="184"/>
    </location>
</feature>
<protein>
    <recommendedName>
        <fullName evidence="8">C2H2-type domain-containing protein</fullName>
    </recommendedName>
</protein>
<dbReference type="PROSITE" id="PS50157">
    <property type="entry name" value="ZINC_FINGER_C2H2_2"/>
    <property type="match status" value="2"/>
</dbReference>
<evidence type="ECO:0000256" key="1">
    <source>
        <dbReference type="ARBA" id="ARBA00006991"/>
    </source>
</evidence>
<evidence type="ECO:0000259" key="8">
    <source>
        <dbReference type="PROSITE" id="PS50157"/>
    </source>
</evidence>
<dbReference type="PANTHER" id="PTHR24384">
    <property type="entry name" value="FINGER PUTATIVE TRANSCRIPTION FACTOR FAMILY-RELATED"/>
    <property type="match status" value="1"/>
</dbReference>
<feature type="domain" description="C2H2-type" evidence="8">
    <location>
        <begin position="146"/>
        <end position="173"/>
    </location>
</feature>
<sequence>MREGFLGRAGAAGRPAGHASGAMDAVSGMEVGAEIEVTEDGTLEELPLHLENAKNYLSWESLDVSSSDDDGEEYLSFYLPVRRPPRAVQRTPIRRLQAQRMPAQRSAAPASAMKPPACENRLPPMYPCPLRPSIPSSPGIPAFDAYQCQKCLQVFMEEWHYAQHLQDHVQEESEQQQAMLQQQEQQRRQLRPRPHSPPRKLRCLECGKRFLRPEHFARHTKWHLKLVRKGIKVCHRKGSRRSSQVSYVYKALSESPLGGEMDASGLPVVQESLRQPKGLQPGRPLKANRRKALRHHKKLATEVSQAEGLLSSTCPGNSIAILDGEGGVNLLQPWQKQEAILEGQVAGAIYQPAVLNAENQIIILDDAGAEAVPVVPDHHYTEVQTTVLDSQGNMNEVRPLFLQAEEQATLLDSQAGLNSLQFGSVKDQTVVEADWAGQNPCTLFRTVLLQTEEQTATVDSQMESSALQQVIIKTSDGSPAFYLDQESHLSSLDSATLHFVPLHQESQFVTVPYGNTLTLDHAEPTDGEKTWESQTTTFQLPDYLPNVPQQNKLPSPSATTGLSPKGPQIVRFVPGTSEDRPEVLDLEYDTGGGIPVASEPWEPHVQSGQEAYLTEEVVENNIIVVEIEGDSCGQESVVDIPHKSSRRRAFHRTRKPTIKNRLGRFKCPDCGVCYSRMCQLRFHQKGSKRRGRSYLCECGALFRGLLHLLRHQLQHLEEALFICSTCGKSLQGHRRLARHGTCKPDPARFSCSCGVSFQRLSRYLWHHVRSQKPGLRVYTLSGFLSSA</sequence>
<dbReference type="InterPro" id="IPR036236">
    <property type="entry name" value="Znf_C2H2_sf"/>
</dbReference>
<dbReference type="EMBL" id="JAIPUX010000035">
    <property type="protein sequence ID" value="KAH0631419.1"/>
    <property type="molecule type" value="Genomic_DNA"/>
</dbReference>
<keyword evidence="10" id="KW-1185">Reference proteome</keyword>
<evidence type="ECO:0000256" key="2">
    <source>
        <dbReference type="ARBA" id="ARBA00022723"/>
    </source>
</evidence>
<evidence type="ECO:0000313" key="9">
    <source>
        <dbReference type="EMBL" id="KAH0631419.1"/>
    </source>
</evidence>
<reference evidence="9 10" key="1">
    <citation type="journal article" date="2022" name="Gigascience">
        <title>A chromosome-level genome assembly and annotation of the desert horned lizard, Phrynosoma platyrhinos, provides insight into chromosomal rearrangements among reptiles.</title>
        <authorList>
            <person name="Koochekian N."/>
            <person name="Ascanio A."/>
            <person name="Farleigh K."/>
            <person name="Card D.C."/>
            <person name="Schield D.R."/>
            <person name="Castoe T.A."/>
            <person name="Jezkova T."/>
        </authorList>
    </citation>
    <scope>NUCLEOTIDE SEQUENCE [LARGE SCALE GENOMIC DNA]</scope>
    <source>
        <strain evidence="9">NK-2021</strain>
    </source>
</reference>
<dbReference type="SUPFAM" id="SSF57667">
    <property type="entry name" value="beta-beta-alpha zinc fingers"/>
    <property type="match status" value="1"/>
</dbReference>
<comment type="caution">
    <text evidence="9">The sequence shown here is derived from an EMBL/GenBank/DDBJ whole genome shotgun (WGS) entry which is preliminary data.</text>
</comment>
<keyword evidence="3" id="KW-0677">Repeat</keyword>
<dbReference type="PROSITE" id="PS00028">
    <property type="entry name" value="ZINC_FINGER_C2H2_1"/>
    <property type="match status" value="2"/>
</dbReference>
<gene>
    <name evidence="9" type="ORF">JD844_005739</name>
</gene>
<dbReference type="InterPro" id="IPR050752">
    <property type="entry name" value="C2H2-ZF_domain"/>
</dbReference>
<keyword evidence="5" id="KW-0862">Zinc</keyword>
<evidence type="ECO:0000313" key="10">
    <source>
        <dbReference type="Proteomes" id="UP000826234"/>
    </source>
</evidence>
<dbReference type="InterPro" id="IPR013087">
    <property type="entry name" value="Znf_C2H2_type"/>
</dbReference>
<accession>A0ABQ7TNZ1</accession>
<name>A0ABQ7TNZ1_PHRPL</name>
<proteinExistence type="inferred from homology"/>